<dbReference type="SUPFAM" id="SSF158446">
    <property type="entry name" value="IVS-encoded protein-like"/>
    <property type="match status" value="1"/>
</dbReference>
<reference evidence="1" key="1">
    <citation type="journal article" date="2020" name="mSystems">
        <title>Genome- and Community-Level Interaction Insights into Carbon Utilization and Element Cycling Functions of Hydrothermarchaeota in Hydrothermal Sediment.</title>
        <authorList>
            <person name="Zhou Z."/>
            <person name="Liu Y."/>
            <person name="Xu W."/>
            <person name="Pan J."/>
            <person name="Luo Z.H."/>
            <person name="Li M."/>
        </authorList>
    </citation>
    <scope>NUCLEOTIDE SEQUENCE [LARGE SCALE GENOMIC DNA]</scope>
    <source>
        <strain evidence="1">SpSt-579</strain>
    </source>
</reference>
<gene>
    <name evidence="1" type="ORF">ENT43_00285</name>
</gene>
<comment type="caution">
    <text evidence="1">The sequence shown here is derived from an EMBL/GenBank/DDBJ whole genome shotgun (WGS) entry which is preliminary data.</text>
</comment>
<dbReference type="NCBIfam" id="TIGR02436">
    <property type="entry name" value="four helix bundle protein"/>
    <property type="match status" value="1"/>
</dbReference>
<protein>
    <submittedName>
        <fullName evidence="1">Four helix bundle protein</fullName>
    </submittedName>
</protein>
<name>A0A7C4R546_UNCC3</name>
<dbReference type="InterPro" id="IPR036583">
    <property type="entry name" value="23S_rRNA_IVS_sf"/>
</dbReference>
<dbReference type="Pfam" id="PF05635">
    <property type="entry name" value="23S_rRNA_IVP"/>
    <property type="match status" value="1"/>
</dbReference>
<dbReference type="EMBL" id="DSYQ01000001">
    <property type="protein sequence ID" value="HGT70681.1"/>
    <property type="molecule type" value="Genomic_DNA"/>
</dbReference>
<dbReference type="InterPro" id="IPR012657">
    <property type="entry name" value="23S_rRNA-intervening_sequence"/>
</dbReference>
<organism evidence="1">
    <name type="scientific">candidate division CPR3 bacterium</name>
    <dbReference type="NCBI Taxonomy" id="2268181"/>
    <lineage>
        <taxon>Bacteria</taxon>
        <taxon>Bacteria division CPR3</taxon>
    </lineage>
</organism>
<dbReference type="PANTHER" id="PTHR38471">
    <property type="entry name" value="FOUR HELIX BUNDLE PROTEIN"/>
    <property type="match status" value="1"/>
</dbReference>
<dbReference type="CDD" id="cd16377">
    <property type="entry name" value="23S_rRNA_IVP_like"/>
    <property type="match status" value="1"/>
</dbReference>
<dbReference type="Gene3D" id="1.20.1440.60">
    <property type="entry name" value="23S rRNA-intervening sequence"/>
    <property type="match status" value="1"/>
</dbReference>
<proteinExistence type="predicted"/>
<evidence type="ECO:0000313" key="1">
    <source>
        <dbReference type="EMBL" id="HGT70681.1"/>
    </source>
</evidence>
<dbReference type="PANTHER" id="PTHR38471:SF2">
    <property type="entry name" value="FOUR HELIX BUNDLE PROTEIN"/>
    <property type="match status" value="1"/>
</dbReference>
<dbReference type="AlphaFoldDB" id="A0A7C4R546"/>
<accession>A0A7C4R546</accession>
<sequence>MNSYKDLIVWRKAMDLVVEVYKITEGFPKTEIYGIISQMRRCSVSIPSNIAEGRRRSSEKDFKNFLIIAYSSGAELETQIEISKRLSFIDFDSFNIVLIRLIQFY</sequence>